<name>A0A8X6MNS9_NEPPI</name>
<feature type="compositionally biased region" description="Basic and acidic residues" evidence="1">
    <location>
        <begin position="38"/>
        <end position="51"/>
    </location>
</feature>
<reference evidence="2" key="1">
    <citation type="submission" date="2020-08" db="EMBL/GenBank/DDBJ databases">
        <title>Multicomponent nature underlies the extraordinary mechanical properties of spider dragline silk.</title>
        <authorList>
            <person name="Kono N."/>
            <person name="Nakamura H."/>
            <person name="Mori M."/>
            <person name="Yoshida Y."/>
            <person name="Ohtoshi R."/>
            <person name="Malay A.D."/>
            <person name="Moran D.A.P."/>
            <person name="Tomita M."/>
            <person name="Numata K."/>
            <person name="Arakawa K."/>
        </authorList>
    </citation>
    <scope>NUCLEOTIDE SEQUENCE</scope>
</reference>
<organism evidence="2 3">
    <name type="scientific">Nephila pilipes</name>
    <name type="common">Giant wood spider</name>
    <name type="synonym">Nephila maculata</name>
    <dbReference type="NCBI Taxonomy" id="299642"/>
    <lineage>
        <taxon>Eukaryota</taxon>
        <taxon>Metazoa</taxon>
        <taxon>Ecdysozoa</taxon>
        <taxon>Arthropoda</taxon>
        <taxon>Chelicerata</taxon>
        <taxon>Arachnida</taxon>
        <taxon>Araneae</taxon>
        <taxon>Araneomorphae</taxon>
        <taxon>Entelegynae</taxon>
        <taxon>Araneoidea</taxon>
        <taxon>Nephilidae</taxon>
        <taxon>Nephila</taxon>
    </lineage>
</organism>
<sequence>MKPKFSATQADRNEGLFKPRFDNFTKKFGNSSHSKHPSKWDDYRQQKDHQQDGFQNKNKNYHYDKRYRPRCFECESFEHLKPQCPRIRTNEKINCVSSNDDLLESYTIKGLINGFEMPILRDTGATIDVISQKFVDSGRMTGEQVWERQMRFSHDHKQNKKTTDDQSPKEKVEQPEEILDSEIAEEILPLADEDLSTKELIKVISKEFIEAQHQSRELSP</sequence>
<feature type="region of interest" description="Disordered" evidence="1">
    <location>
        <begin position="1"/>
        <end position="60"/>
    </location>
</feature>
<dbReference type="AlphaFoldDB" id="A0A8X6MNS9"/>
<feature type="compositionally biased region" description="Basic and acidic residues" evidence="1">
    <location>
        <begin position="151"/>
        <end position="174"/>
    </location>
</feature>
<accession>A0A8X6MNS9</accession>
<feature type="region of interest" description="Disordered" evidence="1">
    <location>
        <begin position="151"/>
        <end position="179"/>
    </location>
</feature>
<evidence type="ECO:0000313" key="2">
    <source>
        <dbReference type="EMBL" id="GFS70087.1"/>
    </source>
</evidence>
<evidence type="ECO:0000313" key="3">
    <source>
        <dbReference type="Proteomes" id="UP000887013"/>
    </source>
</evidence>
<dbReference type="Proteomes" id="UP000887013">
    <property type="component" value="Unassembled WGS sequence"/>
</dbReference>
<proteinExistence type="predicted"/>
<comment type="caution">
    <text evidence="2">The sequence shown here is derived from an EMBL/GenBank/DDBJ whole genome shotgun (WGS) entry which is preliminary data.</text>
</comment>
<evidence type="ECO:0000256" key="1">
    <source>
        <dbReference type="SAM" id="MobiDB-lite"/>
    </source>
</evidence>
<dbReference type="EMBL" id="BMAW01095398">
    <property type="protein sequence ID" value="GFS70087.1"/>
    <property type="molecule type" value="Genomic_DNA"/>
</dbReference>
<gene>
    <name evidence="2" type="primary">pol_3660</name>
    <name evidence="2" type="ORF">NPIL_103901</name>
</gene>
<protein>
    <submittedName>
        <fullName evidence="2">Retrovirus-related Pol polyprotein from transposon 412</fullName>
    </submittedName>
</protein>
<feature type="compositionally biased region" description="Polar residues" evidence="1">
    <location>
        <begin position="1"/>
        <end position="10"/>
    </location>
</feature>
<keyword evidence="3" id="KW-1185">Reference proteome</keyword>
<dbReference type="OrthoDB" id="6436321at2759"/>
<feature type="compositionally biased region" description="Basic and acidic residues" evidence="1">
    <location>
        <begin position="11"/>
        <end position="25"/>
    </location>
</feature>